<gene>
    <name evidence="3" type="primary">rnr_17</name>
    <name evidence="3" type="ORF">GALL_554050</name>
</gene>
<dbReference type="SMART" id="SM00316">
    <property type="entry name" value="S1"/>
    <property type="match status" value="1"/>
</dbReference>
<proteinExistence type="predicted"/>
<dbReference type="Gene3D" id="2.40.50.140">
    <property type="entry name" value="Nucleic acid-binding proteins"/>
    <property type="match status" value="1"/>
</dbReference>
<comment type="caution">
    <text evidence="3">The sequence shown here is derived from an EMBL/GenBank/DDBJ whole genome shotgun (WGS) entry which is preliminary data.</text>
</comment>
<dbReference type="GO" id="GO:0003676">
    <property type="term" value="F:nucleic acid binding"/>
    <property type="evidence" value="ECO:0007669"/>
    <property type="project" value="InterPro"/>
</dbReference>
<feature type="domain" description="S1 motif" evidence="2">
    <location>
        <begin position="2"/>
        <end position="83"/>
    </location>
</feature>
<name>A0A1J5P6J9_9ZZZZ</name>
<organism evidence="3">
    <name type="scientific">mine drainage metagenome</name>
    <dbReference type="NCBI Taxonomy" id="410659"/>
    <lineage>
        <taxon>unclassified sequences</taxon>
        <taxon>metagenomes</taxon>
        <taxon>ecological metagenomes</taxon>
    </lineage>
</organism>
<dbReference type="Pfam" id="PF00575">
    <property type="entry name" value="S1"/>
    <property type="match status" value="1"/>
</dbReference>
<dbReference type="AlphaFoldDB" id="A0A1J5P6J9"/>
<dbReference type="EC" id="3.1.13.1" evidence="3"/>
<feature type="region of interest" description="Disordered" evidence="1">
    <location>
        <begin position="91"/>
        <end position="124"/>
    </location>
</feature>
<reference evidence="3" key="1">
    <citation type="submission" date="2016-10" db="EMBL/GenBank/DDBJ databases">
        <title>Sequence of Gallionella enrichment culture.</title>
        <authorList>
            <person name="Poehlein A."/>
            <person name="Muehling M."/>
            <person name="Daniel R."/>
        </authorList>
    </citation>
    <scope>NUCLEOTIDE SEQUENCE</scope>
</reference>
<dbReference type="GO" id="GO:0008859">
    <property type="term" value="F:exoribonuclease II activity"/>
    <property type="evidence" value="ECO:0007669"/>
    <property type="project" value="UniProtKB-EC"/>
</dbReference>
<evidence type="ECO:0000256" key="1">
    <source>
        <dbReference type="SAM" id="MobiDB-lite"/>
    </source>
</evidence>
<sequence length="124" mass="13401">MGSEFPGRISGVTRFGLFVKLDETGADGLIPIRTLGREFFHYDPNSQSLMGSETGLTLSLGQRVTVRLAEAVPVTGGLMLELLTLEDKTLPGGASARGHRTARKPGPARAKAAKIKRKVQRTRR</sequence>
<dbReference type="InterPro" id="IPR012340">
    <property type="entry name" value="NA-bd_OB-fold"/>
</dbReference>
<feature type="compositionally biased region" description="Basic residues" evidence="1">
    <location>
        <begin position="111"/>
        <end position="124"/>
    </location>
</feature>
<dbReference type="EMBL" id="MLJW01009343">
    <property type="protein sequence ID" value="OIQ63060.1"/>
    <property type="molecule type" value="Genomic_DNA"/>
</dbReference>
<dbReference type="CDD" id="cd04471">
    <property type="entry name" value="S1_RNase_R"/>
    <property type="match status" value="1"/>
</dbReference>
<dbReference type="PROSITE" id="PS50126">
    <property type="entry name" value="S1"/>
    <property type="match status" value="1"/>
</dbReference>
<dbReference type="SUPFAM" id="SSF50249">
    <property type="entry name" value="Nucleic acid-binding proteins"/>
    <property type="match status" value="1"/>
</dbReference>
<evidence type="ECO:0000259" key="2">
    <source>
        <dbReference type="PROSITE" id="PS50126"/>
    </source>
</evidence>
<evidence type="ECO:0000313" key="3">
    <source>
        <dbReference type="EMBL" id="OIQ63060.1"/>
    </source>
</evidence>
<protein>
    <submittedName>
        <fullName evidence="3">Ribonuclease R</fullName>
        <ecNumber evidence="3">3.1.13.1</ecNumber>
    </submittedName>
</protein>
<accession>A0A1J5P6J9</accession>
<keyword evidence="3" id="KW-0378">Hydrolase</keyword>
<dbReference type="InterPro" id="IPR003029">
    <property type="entry name" value="S1_domain"/>
</dbReference>